<sequence length="321" mass="38237">MLDKLKIRIENFIATGTKNWKYRGSGLYPGQKIYTLKIYNPNATKKRFAIQLCKIVNIDTGEEFIMFENSIRKWYFGRNTRQDLKYFQYVDCIKILSREIGVREIDLWNARVMTLEMGINLLLKSNMKNVNECLIRYRGLKRVTILSSVYFEGKNLKLRIYDKWAEIFRSKKMNIYQLRFASKYHLLRVEVEVKKMTGFFQAKAFTLGNVKDNWNEIVSKLEWYIKGINFVDRISPAISKNEIKTPTDFYGYHLYENMNKDFFRNLRQFEKLTFSQNNKSGSIKNLLSLFERGVSKIADFKQEFYSTVYQKTGRLYNKGNL</sequence>
<proteinExistence type="predicted"/>
<gene>
    <name evidence="1" type="ORF">ACFSR3_06850</name>
</gene>
<evidence type="ECO:0000313" key="2">
    <source>
        <dbReference type="Proteomes" id="UP001597480"/>
    </source>
</evidence>
<dbReference type="EMBL" id="JBHUMD010000007">
    <property type="protein sequence ID" value="MFD2601770.1"/>
    <property type="molecule type" value="Genomic_DNA"/>
</dbReference>
<reference evidence="2" key="1">
    <citation type="journal article" date="2019" name="Int. J. Syst. Evol. Microbiol.">
        <title>The Global Catalogue of Microorganisms (GCM) 10K type strain sequencing project: providing services to taxonomists for standard genome sequencing and annotation.</title>
        <authorList>
            <consortium name="The Broad Institute Genomics Platform"/>
            <consortium name="The Broad Institute Genome Sequencing Center for Infectious Disease"/>
            <person name="Wu L."/>
            <person name="Ma J."/>
        </authorList>
    </citation>
    <scope>NUCLEOTIDE SEQUENCE [LARGE SCALE GENOMIC DNA]</scope>
    <source>
        <strain evidence="2">KCTC 42107</strain>
    </source>
</reference>
<organism evidence="1 2">
    <name type="scientific">Flavobacterium suzhouense</name>
    <dbReference type="NCBI Taxonomy" id="1529638"/>
    <lineage>
        <taxon>Bacteria</taxon>
        <taxon>Pseudomonadati</taxon>
        <taxon>Bacteroidota</taxon>
        <taxon>Flavobacteriia</taxon>
        <taxon>Flavobacteriales</taxon>
        <taxon>Flavobacteriaceae</taxon>
        <taxon>Flavobacterium</taxon>
    </lineage>
</organism>
<accession>A0ABW5NTV4</accession>
<dbReference type="RefSeq" id="WP_379820301.1">
    <property type="nucleotide sequence ID" value="NZ_JBHUMD010000007.1"/>
</dbReference>
<dbReference type="Proteomes" id="UP001597480">
    <property type="component" value="Unassembled WGS sequence"/>
</dbReference>
<evidence type="ECO:0008006" key="3">
    <source>
        <dbReference type="Google" id="ProtNLM"/>
    </source>
</evidence>
<keyword evidence="2" id="KW-1185">Reference proteome</keyword>
<comment type="caution">
    <text evidence="1">The sequence shown here is derived from an EMBL/GenBank/DDBJ whole genome shotgun (WGS) entry which is preliminary data.</text>
</comment>
<evidence type="ECO:0000313" key="1">
    <source>
        <dbReference type="EMBL" id="MFD2601770.1"/>
    </source>
</evidence>
<name>A0ABW5NTV4_9FLAO</name>
<protein>
    <recommendedName>
        <fullName evidence="3">Replication initiation factor</fullName>
    </recommendedName>
</protein>